<sequence>MNSILEALYRGQLDPVEAIVPSHPEYRSLSRQISVQTEQWRNRLGEETFRELEEYFDLRSSVDSIYAEAIFQYGFRLGANLMIEAVGKR</sequence>
<dbReference type="Pfam" id="PF20648">
    <property type="entry name" value="DUF6809"/>
    <property type="match status" value="1"/>
</dbReference>
<gene>
    <name evidence="1" type="ORF">J15TS10_22870</name>
</gene>
<evidence type="ECO:0000313" key="1">
    <source>
        <dbReference type="EMBL" id="GIP58473.1"/>
    </source>
</evidence>
<protein>
    <submittedName>
        <fullName evidence="1">Uncharacterized protein</fullName>
    </submittedName>
</protein>
<dbReference type="Proteomes" id="UP000681290">
    <property type="component" value="Unassembled WGS sequence"/>
</dbReference>
<comment type="caution">
    <text evidence="1">The sequence shown here is derived from an EMBL/GenBank/DDBJ whole genome shotgun (WGS) entry which is preliminary data.</text>
</comment>
<evidence type="ECO:0000313" key="2">
    <source>
        <dbReference type="Proteomes" id="UP000681290"/>
    </source>
</evidence>
<name>A0ABQ4MR48_9BACL</name>
<dbReference type="RefSeq" id="WP_213590901.1">
    <property type="nucleotide sequence ID" value="NZ_BOSM01000003.1"/>
</dbReference>
<proteinExistence type="predicted"/>
<accession>A0ABQ4MR48</accession>
<reference evidence="1 2" key="1">
    <citation type="submission" date="2021-03" db="EMBL/GenBank/DDBJ databases">
        <title>Antimicrobial resistance genes in bacteria isolated from Japanese honey, and their potential for conferring macrolide and lincosamide resistance in the American foulbrood pathogen Paenibacillus larvae.</title>
        <authorList>
            <person name="Okamoto M."/>
            <person name="Kumagai M."/>
            <person name="Kanamori H."/>
            <person name="Takamatsu D."/>
        </authorList>
    </citation>
    <scope>NUCLEOTIDE SEQUENCE [LARGE SCALE GENOMIC DNA]</scope>
    <source>
        <strain evidence="1 2">J15TS10</strain>
    </source>
</reference>
<dbReference type="EMBL" id="BOSM01000003">
    <property type="protein sequence ID" value="GIP58473.1"/>
    <property type="molecule type" value="Genomic_DNA"/>
</dbReference>
<organism evidence="1 2">
    <name type="scientific">Paenibacillus woosongensis</name>
    <dbReference type="NCBI Taxonomy" id="307580"/>
    <lineage>
        <taxon>Bacteria</taxon>
        <taxon>Bacillati</taxon>
        <taxon>Bacillota</taxon>
        <taxon>Bacilli</taxon>
        <taxon>Bacillales</taxon>
        <taxon>Paenibacillaceae</taxon>
        <taxon>Paenibacillus</taxon>
    </lineage>
</organism>
<keyword evidence="2" id="KW-1185">Reference proteome</keyword>
<dbReference type="InterPro" id="IPR049215">
    <property type="entry name" value="DUF6809"/>
</dbReference>